<evidence type="ECO:0000259" key="4">
    <source>
        <dbReference type="Pfam" id="PF03081"/>
    </source>
</evidence>
<name>A0ABU6WR22_9FABA</name>
<accession>A0ABU6WR22</accession>
<evidence type="ECO:0000256" key="2">
    <source>
        <dbReference type="ARBA" id="ARBA00022448"/>
    </source>
</evidence>
<protein>
    <recommendedName>
        <fullName evidence="3">Exocyst subunit Exo70 family protein</fullName>
    </recommendedName>
</protein>
<organism evidence="5 6">
    <name type="scientific">Stylosanthes scabra</name>
    <dbReference type="NCBI Taxonomy" id="79078"/>
    <lineage>
        <taxon>Eukaryota</taxon>
        <taxon>Viridiplantae</taxon>
        <taxon>Streptophyta</taxon>
        <taxon>Embryophyta</taxon>
        <taxon>Tracheophyta</taxon>
        <taxon>Spermatophyta</taxon>
        <taxon>Magnoliopsida</taxon>
        <taxon>eudicotyledons</taxon>
        <taxon>Gunneridae</taxon>
        <taxon>Pentapetalae</taxon>
        <taxon>rosids</taxon>
        <taxon>fabids</taxon>
        <taxon>Fabales</taxon>
        <taxon>Fabaceae</taxon>
        <taxon>Papilionoideae</taxon>
        <taxon>50 kb inversion clade</taxon>
        <taxon>dalbergioids sensu lato</taxon>
        <taxon>Dalbergieae</taxon>
        <taxon>Pterocarpus clade</taxon>
        <taxon>Stylosanthes</taxon>
    </lineage>
</organism>
<comment type="caution">
    <text evidence="5">The sequence shown here is derived from an EMBL/GenBank/DDBJ whole genome shotgun (WGS) entry which is preliminary data.</text>
</comment>
<dbReference type="InterPro" id="IPR004140">
    <property type="entry name" value="Exo70"/>
</dbReference>
<sequence length="168" mass="20021">MVNCMKHSKLGELFGENWIKNNIIAKFRQCYGNYKANSWDQVFRKKLSVGEFVVEFEEICDVQSTWIIFDDQLRRKIRNNFKETLLERIKRVIERSQEEVNICGDSGFEVKDIVAGIDKLFKGRDELKNHKDLHPTWTAAWHEHNIKDFHKYWKKHAQKTLLGSSYPM</sequence>
<proteinExistence type="inferred from homology"/>
<dbReference type="Gene3D" id="1.20.1280.170">
    <property type="entry name" value="Exocyst complex component Exo70"/>
    <property type="match status" value="1"/>
</dbReference>
<reference evidence="5 6" key="1">
    <citation type="journal article" date="2023" name="Plants (Basel)">
        <title>Bridging the Gap: Combining Genomics and Transcriptomics Approaches to Understand Stylosanthes scabra, an Orphan Legume from the Brazilian Caatinga.</title>
        <authorList>
            <person name="Ferreira-Neto J.R.C."/>
            <person name="da Silva M.D."/>
            <person name="Binneck E."/>
            <person name="de Melo N.F."/>
            <person name="da Silva R.H."/>
            <person name="de Melo A.L.T.M."/>
            <person name="Pandolfi V."/>
            <person name="Bustamante F.O."/>
            <person name="Brasileiro-Vidal A.C."/>
            <person name="Benko-Iseppon A.M."/>
        </authorList>
    </citation>
    <scope>NUCLEOTIDE SEQUENCE [LARGE SCALE GENOMIC DNA]</scope>
    <source>
        <tissue evidence="5">Leaves</tissue>
    </source>
</reference>
<evidence type="ECO:0000256" key="3">
    <source>
        <dbReference type="RuleBase" id="RU365026"/>
    </source>
</evidence>
<dbReference type="InterPro" id="IPR046364">
    <property type="entry name" value="Exo70_C"/>
</dbReference>
<comment type="similarity">
    <text evidence="1 3">Belongs to the EXO70 family.</text>
</comment>
<dbReference type="PANTHER" id="PTHR12542">
    <property type="entry name" value="EXOCYST COMPLEX PROTEIN EXO70"/>
    <property type="match status" value="1"/>
</dbReference>
<dbReference type="PANTHER" id="PTHR12542:SF96">
    <property type="entry name" value="EXOCYST COMPLEX COMPONENT EXO70B1"/>
    <property type="match status" value="1"/>
</dbReference>
<feature type="domain" description="Exocyst complex subunit Exo70 C-terminal" evidence="4">
    <location>
        <begin position="2"/>
        <end position="96"/>
    </location>
</feature>
<dbReference type="EMBL" id="JASCZI010182644">
    <property type="protein sequence ID" value="MED6188341.1"/>
    <property type="molecule type" value="Genomic_DNA"/>
</dbReference>
<evidence type="ECO:0000256" key="1">
    <source>
        <dbReference type="ARBA" id="ARBA00006756"/>
    </source>
</evidence>
<keyword evidence="6" id="KW-1185">Reference proteome</keyword>
<dbReference type="Proteomes" id="UP001341840">
    <property type="component" value="Unassembled WGS sequence"/>
</dbReference>
<keyword evidence="3" id="KW-0268">Exocytosis</keyword>
<dbReference type="Pfam" id="PF03081">
    <property type="entry name" value="Exo70_C"/>
    <property type="match status" value="1"/>
</dbReference>
<gene>
    <name evidence="5" type="ORF">PIB30_085034</name>
</gene>
<dbReference type="InterPro" id="IPR016159">
    <property type="entry name" value="Cullin_repeat-like_dom_sf"/>
</dbReference>
<evidence type="ECO:0000313" key="5">
    <source>
        <dbReference type="EMBL" id="MED6188341.1"/>
    </source>
</evidence>
<comment type="function">
    <text evidence="3">Component of the exocyst complex.</text>
</comment>
<evidence type="ECO:0000313" key="6">
    <source>
        <dbReference type="Proteomes" id="UP001341840"/>
    </source>
</evidence>
<keyword evidence="3" id="KW-0653">Protein transport</keyword>
<dbReference type="SUPFAM" id="SSF74788">
    <property type="entry name" value="Cullin repeat-like"/>
    <property type="match status" value="1"/>
</dbReference>
<keyword evidence="2 3" id="KW-0813">Transport</keyword>